<reference evidence="1" key="1">
    <citation type="submission" date="2019-03" db="EMBL/GenBank/DDBJ databases">
        <title>Candidatus Syntrophosphaera thermopropionivorans: a novel player in syntrophic propionate oxidation during anaerobic digestion.</title>
        <authorList>
            <person name="Dyksma S."/>
        </authorList>
    </citation>
    <scope>NUCLEOTIDE SEQUENCE</scope>
    <source>
        <strain evidence="1">W5</strain>
    </source>
</reference>
<dbReference type="Proteomes" id="UP000294588">
    <property type="component" value="Unassembled WGS sequence"/>
</dbReference>
<gene>
    <name evidence="1" type="ORF">E0946_02170</name>
</gene>
<name>A0AC61QKA9_9BACT</name>
<evidence type="ECO:0000313" key="2">
    <source>
        <dbReference type="Proteomes" id="UP000294588"/>
    </source>
</evidence>
<dbReference type="EMBL" id="SMOG01000003">
    <property type="protein sequence ID" value="TDF73842.1"/>
    <property type="molecule type" value="Genomic_DNA"/>
</dbReference>
<organism evidence="1 2">
    <name type="scientific">Candidatus Syntrophosphaera thermopropionivorans</name>
    <dbReference type="NCBI Taxonomy" id="2593015"/>
    <lineage>
        <taxon>Bacteria</taxon>
        <taxon>Pseudomonadati</taxon>
        <taxon>Candidatus Cloacimonadota</taxon>
        <taxon>Candidatus Cloacimonadia</taxon>
        <taxon>Candidatus Cloacimonadales</taxon>
        <taxon>Candidatus Cloacimonadaceae</taxon>
        <taxon>Candidatus Syntrophosphaera</taxon>
    </lineage>
</organism>
<comment type="caution">
    <text evidence="1">The sequence shown here is derived from an EMBL/GenBank/DDBJ whole genome shotgun (WGS) entry which is preliminary data.</text>
</comment>
<accession>A0AC61QKA9</accession>
<sequence length="814" mass="93758">MEKIQIEPWLLQVSKPSRYIDEEINAVHKPWQKVNFCFVYPDVYEVGISNLGLKILYSIVNRIEGVMADRCYLPWIDMIEIMHLEKIPLFALESRKALRDFDLLGFTLQSEITYSNVLEALDLAGIPVLAKDRGEEYPIIMAGGPCAINPLPLQDFIDVFFVGEAEKAICEIAEIFKSCTQKGIKLQELANIEGCYVPEIHSPLISQGWKVKARKFKEFSQSDLIHKPQILPWQIATHHRCVAELMRGCSRGCRFCQAGYFYRPVRERSADILIEDILSEIKESGWDEAGLLSLSSSDYSQLKEVLRTLLNSIDTDRTHISLPSLRVDALDSQTIDLMRQLGREGLTIAPEAGSQRLRDIINKNLTEEQILTGVKLAQQLGWQKVKLYFMIGLPEETDDDIDAIIELIKKIQSQSKNRMQINVTLSPFVPKPFTAFQWSAMLPREELLKRCIKIKQTLKRSGNIKIKYHTIESSILEAIFARGDEKIDKVIFDAWKSGAFFDGWNECFKYELWEKAFQENGLSPEEYLQAKNLNEVLSWDFIDLGINKEFLLEEWRKAQEAITTPDCRQTCSQCGVCTDEIKNVISPPLPETGRTLISESFLSQKSKSDIQYRYRVFYVRTDIQRFISHLDWMRMLFRLVSKAPLETVFTQGFSPHPKISLCPPLPLGVESISEYFDISFYSPYTQEDIINALSLENIPGYKINKAERLIIKPRVPFAEWISIKIPQEYINHIESSLSTFEKEVSHPFIKIKENKTTTYDLKKIILKTYGKNHQLFILKSLESPALYDILAEVLRLDKTILYTLSLCRSGWSFL</sequence>
<evidence type="ECO:0000313" key="1">
    <source>
        <dbReference type="EMBL" id="TDF73842.1"/>
    </source>
</evidence>
<keyword evidence="2" id="KW-1185">Reference proteome</keyword>
<protein>
    <submittedName>
        <fullName evidence="1">TIGR03960 family B12-binding radical SAM protein</fullName>
    </submittedName>
</protein>
<proteinExistence type="predicted"/>